<feature type="active site" description="Nucleophile" evidence="8">
    <location>
        <position position="47"/>
    </location>
</feature>
<dbReference type="Proteomes" id="UP000265160">
    <property type="component" value="LG18"/>
</dbReference>
<dbReference type="SUPFAM" id="SSF56235">
    <property type="entry name" value="N-terminal nucleophile aminohydrolases (Ntn hydrolases)"/>
    <property type="match status" value="1"/>
</dbReference>
<evidence type="ECO:0000256" key="4">
    <source>
        <dbReference type="ARBA" id="ARBA00022698"/>
    </source>
</evidence>
<comment type="function">
    <text evidence="9">Component of the proteasome, a multicatalytic proteinase complex which is characterized by its ability to cleave peptides with Arg, Phe, Tyr, Leu, and Glu adjacent to the leaving group at neutral or slightly basic pH. The proteasome has an ATP-dependent proteolytic activity.</text>
</comment>
<dbReference type="GO" id="GO:0005839">
    <property type="term" value="C:proteasome core complex"/>
    <property type="evidence" value="ECO:0007669"/>
    <property type="project" value="InterPro"/>
</dbReference>
<evidence type="ECO:0000256" key="5">
    <source>
        <dbReference type="ARBA" id="ARBA00022801"/>
    </source>
</evidence>
<comment type="function">
    <text evidence="7">The proteasome is a multicatalytic proteinase complex which is characterized by its ability to cleave peptides with Arg, Phe, Tyr, Leu, and Glu adjacent to the leaving group at neutral or slightly basic pH. The proteasome has an ATP-dependent proteolytic activity. This subunit is involved in antigen processing to generate class I binding peptides.</text>
</comment>
<dbReference type="GeneTree" id="ENSGT00940000162200"/>
<dbReference type="GO" id="GO:0051603">
    <property type="term" value="P:proteolysis involved in protein catabolic process"/>
    <property type="evidence" value="ECO:0007669"/>
    <property type="project" value="InterPro"/>
</dbReference>
<comment type="subcellular location">
    <subcellularLocation>
        <location evidence="9">Cytoplasm</location>
    </subcellularLocation>
    <subcellularLocation>
        <location evidence="9">Nucleus</location>
    </subcellularLocation>
</comment>
<dbReference type="PRINTS" id="PR00141">
    <property type="entry name" value="PROTEASOME"/>
</dbReference>
<evidence type="ECO:0000256" key="1">
    <source>
        <dbReference type="ARBA" id="ARBA00001198"/>
    </source>
</evidence>
<evidence type="ECO:0000256" key="2">
    <source>
        <dbReference type="ARBA" id="ARBA00022490"/>
    </source>
</evidence>
<keyword evidence="11" id="KW-1185">Reference proteome</keyword>
<dbReference type="GO" id="GO:0004298">
    <property type="term" value="F:threonine-type endopeptidase activity"/>
    <property type="evidence" value="ECO:0007669"/>
    <property type="project" value="UniProtKB-KW"/>
</dbReference>
<dbReference type="InterPro" id="IPR000243">
    <property type="entry name" value="Pept_T1A_subB"/>
</dbReference>
<keyword evidence="4" id="KW-0888">Threonine protease</keyword>
<evidence type="ECO:0000313" key="10">
    <source>
        <dbReference type="Ensembl" id="ENSMZEP00005018370.1"/>
    </source>
</evidence>
<dbReference type="InterPro" id="IPR023333">
    <property type="entry name" value="Proteasome_suB-type"/>
</dbReference>
<keyword evidence="6 9" id="KW-0647">Proteasome</keyword>
<organism evidence="10 11">
    <name type="scientific">Maylandia zebra</name>
    <name type="common">zebra mbuna</name>
    <dbReference type="NCBI Taxonomy" id="106582"/>
    <lineage>
        <taxon>Eukaryota</taxon>
        <taxon>Metazoa</taxon>
        <taxon>Chordata</taxon>
        <taxon>Craniata</taxon>
        <taxon>Vertebrata</taxon>
        <taxon>Euteleostomi</taxon>
        <taxon>Actinopterygii</taxon>
        <taxon>Neopterygii</taxon>
        <taxon>Teleostei</taxon>
        <taxon>Neoteleostei</taxon>
        <taxon>Acanthomorphata</taxon>
        <taxon>Ovalentaria</taxon>
        <taxon>Cichlomorphae</taxon>
        <taxon>Cichliformes</taxon>
        <taxon>Cichlidae</taxon>
        <taxon>African cichlids</taxon>
        <taxon>Pseudocrenilabrinae</taxon>
        <taxon>Haplochromini</taxon>
        <taxon>Maylandia</taxon>
        <taxon>Maylandia zebra complex</taxon>
    </lineage>
</organism>
<sequence length="277" mass="29847">VSDTDICETETPTVSIGIQAGVLCGKYNSQLQPTDDIQKPFRLAHGTTTLGFIFQGGVIAAADTRASAGGLVACPAVHKITPIHSHLVVTSSGSGADCMLWERILIREIRLYQLRHGHRLSIRATAKLLSSMLHPFKGTEMCVALTLCGWDNGPKLIYVCSDGARLQGDVFSVGSGSPYAYGVLDRELRWSLSKGEAISLAREAVFRATHRDAYSGNNVDLFHITSVKIVLENGKFGERAAERHPQGIQGKRLSGDGAECVAKLASCQNRRVQVVSS</sequence>
<dbReference type="InterPro" id="IPR001353">
    <property type="entry name" value="Proteasome_sua/b"/>
</dbReference>
<protein>
    <recommendedName>
        <fullName evidence="9">Proteasome subunit beta</fullName>
    </recommendedName>
</protein>
<dbReference type="Ensembl" id="ENSMZET00005018963.1">
    <property type="protein sequence ID" value="ENSMZEP00005018370.1"/>
    <property type="gene ID" value="ENSMZEG00005012375.1"/>
</dbReference>
<dbReference type="Gene3D" id="3.60.20.10">
    <property type="entry name" value="Glutamine Phosphoribosylpyrophosphate, subunit 1, domain 1"/>
    <property type="match status" value="1"/>
</dbReference>
<keyword evidence="3" id="KW-0645">Protease</keyword>
<comment type="similarity">
    <text evidence="9">Belongs to the peptidase T1B family.</text>
</comment>
<dbReference type="CDD" id="cd03761">
    <property type="entry name" value="proteasome_beta_type_5"/>
    <property type="match status" value="1"/>
</dbReference>
<dbReference type="PROSITE" id="PS51476">
    <property type="entry name" value="PROTEASOME_BETA_2"/>
    <property type="match status" value="1"/>
</dbReference>
<comment type="catalytic activity">
    <reaction evidence="1">
        <text>Cleavage of peptide bonds with very broad specificity.</text>
        <dbReference type="EC" id="3.4.25.1"/>
    </reaction>
</comment>
<keyword evidence="5" id="KW-0378">Hydrolase</keyword>
<keyword evidence="9" id="KW-0539">Nucleus</keyword>
<evidence type="ECO:0000256" key="7">
    <source>
        <dbReference type="ARBA" id="ARBA00025456"/>
    </source>
</evidence>
<evidence type="ECO:0000256" key="8">
    <source>
        <dbReference type="PIRSR" id="PIRSR600243-1"/>
    </source>
</evidence>
<evidence type="ECO:0000256" key="3">
    <source>
        <dbReference type="ARBA" id="ARBA00022670"/>
    </source>
</evidence>
<evidence type="ECO:0000313" key="11">
    <source>
        <dbReference type="Proteomes" id="UP000265160"/>
    </source>
</evidence>
<dbReference type="InterPro" id="IPR016050">
    <property type="entry name" value="Proteasome_bsu_CS"/>
</dbReference>
<dbReference type="GO" id="GO:0005634">
    <property type="term" value="C:nucleus"/>
    <property type="evidence" value="ECO:0007669"/>
    <property type="project" value="UniProtKB-SubCell"/>
</dbReference>
<reference evidence="10" key="3">
    <citation type="submission" date="2025-09" db="UniProtKB">
        <authorList>
            <consortium name="Ensembl"/>
        </authorList>
    </citation>
    <scope>IDENTIFICATION</scope>
</reference>
<dbReference type="InterPro" id="IPR029055">
    <property type="entry name" value="Ntn_hydrolases_N"/>
</dbReference>
<reference evidence="10" key="2">
    <citation type="submission" date="2025-08" db="UniProtKB">
        <authorList>
            <consortium name="Ensembl"/>
        </authorList>
    </citation>
    <scope>IDENTIFICATION</scope>
</reference>
<dbReference type="PROSITE" id="PS00854">
    <property type="entry name" value="PROTEASOME_BETA_1"/>
    <property type="match status" value="1"/>
</dbReference>
<dbReference type="AlphaFoldDB" id="A0A3P9C7X2"/>
<keyword evidence="2 9" id="KW-0963">Cytoplasm</keyword>
<reference evidence="10 11" key="1">
    <citation type="journal article" date="2014" name="Nature">
        <title>The genomic substrate for adaptive radiation in African cichlid fish.</title>
        <authorList>
            <person name="Brawand D."/>
            <person name="Wagner C.E."/>
            <person name="Li Y.I."/>
            <person name="Malinsky M."/>
            <person name="Keller I."/>
            <person name="Fan S."/>
            <person name="Simakov O."/>
            <person name="Ng A.Y."/>
            <person name="Lim Z.W."/>
            <person name="Bezault E."/>
            <person name="Turner-Maier J."/>
            <person name="Johnson J."/>
            <person name="Alcazar R."/>
            <person name="Noh H.J."/>
            <person name="Russell P."/>
            <person name="Aken B."/>
            <person name="Alfoldi J."/>
            <person name="Amemiya C."/>
            <person name="Azzouzi N."/>
            <person name="Baroiller J.F."/>
            <person name="Barloy-Hubler F."/>
            <person name="Berlin A."/>
            <person name="Bloomquist R."/>
            <person name="Carleton K.L."/>
            <person name="Conte M.A."/>
            <person name="D'Cotta H."/>
            <person name="Eshel O."/>
            <person name="Gaffney L."/>
            <person name="Galibert F."/>
            <person name="Gante H.F."/>
            <person name="Gnerre S."/>
            <person name="Greuter L."/>
            <person name="Guyon R."/>
            <person name="Haddad N.S."/>
            <person name="Haerty W."/>
            <person name="Harris R.M."/>
            <person name="Hofmann H.A."/>
            <person name="Hourlier T."/>
            <person name="Hulata G."/>
            <person name="Jaffe D.B."/>
            <person name="Lara M."/>
            <person name="Lee A.P."/>
            <person name="MacCallum I."/>
            <person name="Mwaiko S."/>
            <person name="Nikaido M."/>
            <person name="Nishihara H."/>
            <person name="Ozouf-Costaz C."/>
            <person name="Penman D.J."/>
            <person name="Przybylski D."/>
            <person name="Rakotomanga M."/>
            <person name="Renn S.C.P."/>
            <person name="Ribeiro F.J."/>
            <person name="Ron M."/>
            <person name="Salzburger W."/>
            <person name="Sanchez-Pulido L."/>
            <person name="Santos M.E."/>
            <person name="Searle S."/>
            <person name="Sharpe T."/>
            <person name="Swofford R."/>
            <person name="Tan F.J."/>
            <person name="Williams L."/>
            <person name="Young S."/>
            <person name="Yin S."/>
            <person name="Okada N."/>
            <person name="Kocher T.D."/>
            <person name="Miska E.A."/>
            <person name="Lander E.S."/>
            <person name="Venkatesh B."/>
            <person name="Fernald R.D."/>
            <person name="Meyer A."/>
            <person name="Ponting C.P."/>
            <person name="Streelman J.T."/>
            <person name="Lindblad-Toh K."/>
            <person name="Seehausen O."/>
            <person name="Di Palma F."/>
        </authorList>
    </citation>
    <scope>NUCLEOTIDE SEQUENCE</scope>
</reference>
<dbReference type="PANTHER" id="PTHR32194">
    <property type="entry name" value="METALLOPROTEASE TLDD"/>
    <property type="match status" value="1"/>
</dbReference>
<evidence type="ECO:0000256" key="6">
    <source>
        <dbReference type="ARBA" id="ARBA00022942"/>
    </source>
</evidence>
<name>A0A3P9C7X2_9CICH</name>
<accession>A0A3P9C7X2</accession>
<evidence type="ECO:0000256" key="9">
    <source>
        <dbReference type="RuleBase" id="RU004203"/>
    </source>
</evidence>
<dbReference type="GO" id="GO:0005737">
    <property type="term" value="C:cytoplasm"/>
    <property type="evidence" value="ECO:0007669"/>
    <property type="project" value="UniProtKB-SubCell"/>
</dbReference>
<comment type="subunit">
    <text evidence="9">Component of the proteasome complex.</text>
</comment>
<dbReference type="PANTHER" id="PTHR32194:SF15">
    <property type="entry name" value="PROTEASOME SUBUNIT BETA"/>
    <property type="match status" value="1"/>
</dbReference>
<proteinExistence type="inferred from homology"/>
<dbReference type="Pfam" id="PF00227">
    <property type="entry name" value="Proteasome"/>
    <property type="match status" value="1"/>
</dbReference>